<evidence type="ECO:0000256" key="18">
    <source>
        <dbReference type="ARBA" id="ARBA00049406"/>
    </source>
</evidence>
<evidence type="ECO:0000313" key="25">
    <source>
        <dbReference type="Proteomes" id="UP000092177"/>
    </source>
</evidence>
<name>A0A1B7YIA5_COLHI</name>
<dbReference type="InterPro" id="IPR036052">
    <property type="entry name" value="TrpB-like_PALP_sf"/>
</dbReference>
<dbReference type="InterPro" id="IPR033911">
    <property type="entry name" value="MetRS_core"/>
</dbReference>
<dbReference type="InterPro" id="IPR041872">
    <property type="entry name" value="Anticodon_Met"/>
</dbReference>
<evidence type="ECO:0000256" key="11">
    <source>
        <dbReference type="ARBA" id="ARBA00022741"/>
    </source>
</evidence>
<dbReference type="GO" id="GO:0006431">
    <property type="term" value="P:methionyl-tRNA aminoacylation"/>
    <property type="evidence" value="ECO:0007669"/>
    <property type="project" value="InterPro"/>
</dbReference>
<evidence type="ECO:0000256" key="10">
    <source>
        <dbReference type="ARBA" id="ARBA00022598"/>
    </source>
</evidence>
<dbReference type="InterPro" id="IPR015413">
    <property type="entry name" value="Methionyl/Leucyl_tRNA_Synth"/>
</dbReference>
<comment type="caution">
    <text evidence="24">The sequence shown here is derived from an EMBL/GenBank/DDBJ whole genome shotgun (WGS) entry which is preliminary data.</text>
</comment>
<dbReference type="Gene3D" id="2.170.220.10">
    <property type="match status" value="1"/>
</dbReference>
<keyword evidence="13" id="KW-0663">Pyridoxal phosphate</keyword>
<dbReference type="SUPFAM" id="SSF47323">
    <property type="entry name" value="Anticodon-binding domain of a subclass of class I aminoacyl-tRNA synthetases"/>
    <property type="match status" value="1"/>
</dbReference>
<evidence type="ECO:0000256" key="4">
    <source>
        <dbReference type="ARBA" id="ARBA00005594"/>
    </source>
</evidence>
<evidence type="ECO:0000313" key="24">
    <source>
        <dbReference type="EMBL" id="OBR11735.1"/>
    </source>
</evidence>
<evidence type="ECO:0000256" key="5">
    <source>
        <dbReference type="ARBA" id="ARBA00010869"/>
    </source>
</evidence>
<evidence type="ECO:0000256" key="3">
    <source>
        <dbReference type="ARBA" id="ARBA00004742"/>
    </source>
</evidence>
<keyword evidence="16" id="KW-0456">Lyase</keyword>
<dbReference type="SUPFAM" id="SSF53686">
    <property type="entry name" value="Tryptophan synthase beta subunit-like PLP-dependent enzymes"/>
    <property type="match status" value="1"/>
</dbReference>
<dbReference type="GO" id="GO:0005739">
    <property type="term" value="C:mitochondrion"/>
    <property type="evidence" value="ECO:0007669"/>
    <property type="project" value="UniProtKB-ARBA"/>
</dbReference>
<accession>A0A1B7YIA5</accession>
<dbReference type="Pfam" id="PF19303">
    <property type="entry name" value="Anticodon_3"/>
    <property type="match status" value="1"/>
</dbReference>
<evidence type="ECO:0000256" key="1">
    <source>
        <dbReference type="ARBA" id="ARBA00001933"/>
    </source>
</evidence>
<evidence type="ECO:0000256" key="17">
    <source>
        <dbReference type="ARBA" id="ARBA00047364"/>
    </source>
</evidence>
<keyword evidence="8" id="KW-0312">Gluconeogenesis</keyword>
<dbReference type="InterPro" id="IPR000634">
    <property type="entry name" value="Ser/Thr_deHydtase_PyrdxlP-BS"/>
</dbReference>
<feature type="domain" description="Methionyl-tRNA synthetase anticodon-binding" evidence="23">
    <location>
        <begin position="444"/>
        <end position="547"/>
    </location>
</feature>
<dbReference type="Gene3D" id="1.10.730.10">
    <property type="entry name" value="Isoleucyl-tRNA Synthetase, Domain 1"/>
    <property type="match status" value="1"/>
</dbReference>
<comment type="subcellular location">
    <subcellularLocation>
        <location evidence="2">Cytoplasm</location>
    </subcellularLocation>
</comment>
<comment type="catalytic activity">
    <reaction evidence="18">
        <text>L-serine = pyruvate + NH4(+)</text>
        <dbReference type="Rhea" id="RHEA:19169"/>
        <dbReference type="ChEBI" id="CHEBI:15361"/>
        <dbReference type="ChEBI" id="CHEBI:28938"/>
        <dbReference type="ChEBI" id="CHEBI:33384"/>
        <dbReference type="EC" id="4.3.1.17"/>
    </reaction>
</comment>
<dbReference type="InterPro" id="IPR014758">
    <property type="entry name" value="Met-tRNA_synth"/>
</dbReference>
<dbReference type="Pfam" id="PF00291">
    <property type="entry name" value="PALP"/>
    <property type="match status" value="1"/>
</dbReference>
<dbReference type="SUPFAM" id="SSF52374">
    <property type="entry name" value="Nucleotidylyl transferase"/>
    <property type="match status" value="1"/>
</dbReference>
<dbReference type="RefSeq" id="XP_018160252.1">
    <property type="nucleotide sequence ID" value="XM_018299006.1"/>
</dbReference>
<dbReference type="KEGG" id="chig:CH63R_04031"/>
<evidence type="ECO:0000256" key="2">
    <source>
        <dbReference type="ARBA" id="ARBA00004496"/>
    </source>
</evidence>
<dbReference type="EC" id="6.1.1.10" evidence="7"/>
<dbReference type="Gene3D" id="3.40.50.620">
    <property type="entry name" value="HUPs"/>
    <property type="match status" value="1"/>
</dbReference>
<keyword evidence="12 20" id="KW-0067">ATP-binding</keyword>
<dbReference type="CDD" id="cd00814">
    <property type="entry name" value="MetRS_core"/>
    <property type="match status" value="1"/>
</dbReference>
<evidence type="ECO:0000256" key="12">
    <source>
        <dbReference type="ARBA" id="ARBA00022840"/>
    </source>
</evidence>
<evidence type="ECO:0000259" key="21">
    <source>
        <dbReference type="Pfam" id="PF00291"/>
    </source>
</evidence>
<dbReference type="Pfam" id="PF09334">
    <property type="entry name" value="tRNA-synt_1g"/>
    <property type="match status" value="1"/>
</dbReference>
<dbReference type="GO" id="GO:0030170">
    <property type="term" value="F:pyridoxal phosphate binding"/>
    <property type="evidence" value="ECO:0007669"/>
    <property type="project" value="InterPro"/>
</dbReference>
<evidence type="ECO:0000256" key="14">
    <source>
        <dbReference type="ARBA" id="ARBA00022917"/>
    </source>
</evidence>
<proteinExistence type="inferred from homology"/>
<dbReference type="PANTHER" id="PTHR43326:SF1">
    <property type="entry name" value="METHIONINE--TRNA LIGASE, MITOCHONDRIAL"/>
    <property type="match status" value="1"/>
</dbReference>
<evidence type="ECO:0000256" key="6">
    <source>
        <dbReference type="ARBA" id="ARBA00012093"/>
    </source>
</evidence>
<dbReference type="FunFam" id="3.40.50.1100:FF:000040">
    <property type="entry name" value="L-serine dehydratase, putative"/>
    <property type="match status" value="1"/>
</dbReference>
<dbReference type="EMBL" id="LTAN01000003">
    <property type="protein sequence ID" value="OBR11735.1"/>
    <property type="molecule type" value="Genomic_DNA"/>
</dbReference>
<dbReference type="GO" id="GO:0006094">
    <property type="term" value="P:gluconeogenesis"/>
    <property type="evidence" value="ECO:0007669"/>
    <property type="project" value="UniProtKB-KW"/>
</dbReference>
<dbReference type="NCBIfam" id="TIGR00398">
    <property type="entry name" value="metG"/>
    <property type="match status" value="1"/>
</dbReference>
<dbReference type="AlphaFoldDB" id="A0A1B7YIA5"/>
<reference evidence="25" key="1">
    <citation type="journal article" date="2017" name="BMC Genomics">
        <title>Gapless genome assembly of Colletotrichum higginsianum reveals chromosome structure and association of transposable elements with secondary metabolite gene clusters.</title>
        <authorList>
            <person name="Dallery J.-F."/>
            <person name="Lapalu N."/>
            <person name="Zampounis A."/>
            <person name="Pigne S."/>
            <person name="Luyten I."/>
            <person name="Amselem J."/>
            <person name="Wittenberg A.H.J."/>
            <person name="Zhou S."/>
            <person name="de Queiroz M.V."/>
            <person name="Robin G.P."/>
            <person name="Auger A."/>
            <person name="Hainaut M."/>
            <person name="Henrissat B."/>
            <person name="Kim K.-T."/>
            <person name="Lee Y.-H."/>
            <person name="Lespinet O."/>
            <person name="Schwartz D.C."/>
            <person name="Thon M.R."/>
            <person name="O'Connell R.J."/>
        </authorList>
    </citation>
    <scope>NUCLEOTIDE SEQUENCE [LARGE SCALE GENOMIC DNA]</scope>
    <source>
        <strain evidence="25">IMI 349063</strain>
    </source>
</reference>
<dbReference type="GO" id="GO:0004825">
    <property type="term" value="F:methionine-tRNA ligase activity"/>
    <property type="evidence" value="ECO:0007669"/>
    <property type="project" value="UniProtKB-EC"/>
</dbReference>
<keyword evidence="9" id="KW-0963">Cytoplasm</keyword>
<evidence type="ECO:0000256" key="9">
    <source>
        <dbReference type="ARBA" id="ARBA00022490"/>
    </source>
</evidence>
<organism evidence="24 25">
    <name type="scientific">Colletotrichum higginsianum (strain IMI 349063)</name>
    <name type="common">Crucifer anthracnose fungus</name>
    <dbReference type="NCBI Taxonomy" id="759273"/>
    <lineage>
        <taxon>Eukaryota</taxon>
        <taxon>Fungi</taxon>
        <taxon>Dikarya</taxon>
        <taxon>Ascomycota</taxon>
        <taxon>Pezizomycotina</taxon>
        <taxon>Sordariomycetes</taxon>
        <taxon>Hypocreomycetidae</taxon>
        <taxon>Glomerellales</taxon>
        <taxon>Glomerellaceae</taxon>
        <taxon>Colletotrichum</taxon>
        <taxon>Colletotrichum destructivum species complex</taxon>
    </lineage>
</organism>
<sequence>MRPVRLPAALAFRRRYVPAVRPSWVCPSCSHGQTWRQRFMSSDSKSDKPYYVTTPIFYVNASPHVGHMYSMLLADVLKRWQVLKGRPAVLCTGTDEHGSKVQQAAARGGMAPKEFCDTTAEKFRDLAQAIGMDNDHFIRTTDPDHKDAVQYFWHLLKKRGYIYESKHEGWYCVSDECFYAAQEIERKVVPQTGRTVMASIESGNEVEWVEEKNYHFRMTALKGRLLEFYAANPDWIVPRTRMNEVIAWVSNNLEDLSISRPVQRLDWGVRVPDDPTQTIYVWVDALINYLTKAGFPGWQPGREHEGGWPADVHVIGKDIVRFHGVYWPALLMALDLPLPKQLLTHAHWTLGKRKMSKSLGNVVNPFFAIDRWGLDTMRYFMMRDGGIEKDADYENSFVMARYHKDLQSTLGNLVSRVARSKVWKVRDSVAWAGENSASLGQSFTESEALKALVNEMAATMSKHMDELDPNAAIRSVFSVLAETNKYISDRAPWELTNSTKTEDQAALHEIIYFTSETVRCAGILLQPIMPAKMGTLLDILGVQVDRRGFEHAAFGADLTTGVDCMTSIQQIPSTMGSLAFNSNKPWIETPCVRSAPLSRIAGCNIYLKLENLQPSGSFKSRGIGNFMVRAAESAPGADAHFYCSSGGNAGLACATSAIALKRKATIVVPMTTPALMISKLRLLGAHCIQIGENWAQADRYLREELLINDPAGVYVPPFDHPHVWDGASTIIDEVVLQTPQEVDINAVVCSVGGGGLLSGLAQGIARNEWFGRPTPTLMAVETVGADSLNASVRAGEHVTLPGITSIASSLGATRVATKAWEVARDTPGFHSVTVTDAEAATACVRFVDDARLAVEASCGATIATVYSGTLRKQLGHGVSDEEWAEKTIVLIVCGGSNVTMEILDGYRAKFGIAI</sequence>
<dbReference type="InterPro" id="IPR014729">
    <property type="entry name" value="Rossmann-like_a/b/a_fold"/>
</dbReference>
<dbReference type="InterPro" id="IPR023457">
    <property type="entry name" value="Met-tRNA_synth_2"/>
</dbReference>
<comment type="cofactor">
    <cofactor evidence="1">
        <name>pyridoxal 5'-phosphate</name>
        <dbReference type="ChEBI" id="CHEBI:597326"/>
    </cofactor>
</comment>
<comment type="similarity">
    <text evidence="4 20">Belongs to the class-I aminoacyl-tRNA synthetase family.</text>
</comment>
<dbReference type="GO" id="GO:0003941">
    <property type="term" value="F:L-serine ammonia-lyase activity"/>
    <property type="evidence" value="ECO:0007669"/>
    <property type="project" value="UniProtKB-EC"/>
</dbReference>
<dbReference type="PRINTS" id="PR01041">
    <property type="entry name" value="TRNASYNTHMET"/>
</dbReference>
<dbReference type="PROSITE" id="PS00165">
    <property type="entry name" value="DEHYDRATASE_SER_THR"/>
    <property type="match status" value="1"/>
</dbReference>
<keyword evidence="25" id="KW-1185">Reference proteome</keyword>
<feature type="domain" description="Tryptophan synthase beta chain-like PALP" evidence="21">
    <location>
        <begin position="588"/>
        <end position="894"/>
    </location>
</feature>
<evidence type="ECO:0000256" key="19">
    <source>
        <dbReference type="ARBA" id="ARBA00068817"/>
    </source>
</evidence>
<feature type="domain" description="Methionyl/Leucyl tRNA synthetase" evidence="22">
    <location>
        <begin position="50"/>
        <end position="417"/>
    </location>
</feature>
<keyword evidence="11 20" id="KW-0547">Nucleotide-binding</keyword>
<dbReference type="InterPro" id="IPR001926">
    <property type="entry name" value="TrpB-like_PALP"/>
</dbReference>
<evidence type="ECO:0000259" key="23">
    <source>
        <dbReference type="Pfam" id="PF19303"/>
    </source>
</evidence>
<keyword evidence="15 20" id="KW-0030">Aminoacyl-tRNA synthetase</keyword>
<evidence type="ECO:0000256" key="8">
    <source>
        <dbReference type="ARBA" id="ARBA00022432"/>
    </source>
</evidence>
<evidence type="ECO:0000256" key="16">
    <source>
        <dbReference type="ARBA" id="ARBA00023239"/>
    </source>
</evidence>
<evidence type="ECO:0000256" key="7">
    <source>
        <dbReference type="ARBA" id="ARBA00012838"/>
    </source>
</evidence>
<evidence type="ECO:0000259" key="22">
    <source>
        <dbReference type="Pfam" id="PF09334"/>
    </source>
</evidence>
<comment type="similarity">
    <text evidence="5">Belongs to the serine/threonine dehydratase family.</text>
</comment>
<dbReference type="FunFam" id="2.170.220.10:FF:000001">
    <property type="entry name" value="methionine--tRNA ligase, mitochondrial"/>
    <property type="match status" value="1"/>
</dbReference>
<dbReference type="CDD" id="cd07957">
    <property type="entry name" value="Anticodon_Ia_Met"/>
    <property type="match status" value="1"/>
</dbReference>
<dbReference type="VEuPathDB" id="FungiDB:CH63R_04031"/>
<evidence type="ECO:0000256" key="13">
    <source>
        <dbReference type="ARBA" id="ARBA00022898"/>
    </source>
</evidence>
<evidence type="ECO:0000256" key="20">
    <source>
        <dbReference type="RuleBase" id="RU363039"/>
    </source>
</evidence>
<dbReference type="Gene3D" id="3.40.50.1100">
    <property type="match status" value="2"/>
</dbReference>
<evidence type="ECO:0000256" key="15">
    <source>
        <dbReference type="ARBA" id="ARBA00023146"/>
    </source>
</evidence>
<dbReference type="Proteomes" id="UP000092177">
    <property type="component" value="Chromosome 3"/>
</dbReference>
<comment type="catalytic activity">
    <reaction evidence="17">
        <text>tRNA(Met) + L-methionine + ATP = L-methionyl-tRNA(Met) + AMP + diphosphate</text>
        <dbReference type="Rhea" id="RHEA:13481"/>
        <dbReference type="Rhea" id="RHEA-COMP:9667"/>
        <dbReference type="Rhea" id="RHEA-COMP:9698"/>
        <dbReference type="ChEBI" id="CHEBI:30616"/>
        <dbReference type="ChEBI" id="CHEBI:33019"/>
        <dbReference type="ChEBI" id="CHEBI:57844"/>
        <dbReference type="ChEBI" id="CHEBI:78442"/>
        <dbReference type="ChEBI" id="CHEBI:78530"/>
        <dbReference type="ChEBI" id="CHEBI:456215"/>
        <dbReference type="EC" id="6.1.1.10"/>
    </reaction>
</comment>
<dbReference type="GeneID" id="28863113"/>
<protein>
    <recommendedName>
        <fullName evidence="19">Probable methionine--tRNA ligase, mitochondrial</fullName>
        <ecNumber evidence="6">4.3.1.17</ecNumber>
        <ecNumber evidence="7">6.1.1.10</ecNumber>
    </recommendedName>
</protein>
<dbReference type="PANTHER" id="PTHR43326">
    <property type="entry name" value="METHIONYL-TRNA SYNTHETASE"/>
    <property type="match status" value="1"/>
</dbReference>
<dbReference type="OrthoDB" id="24670at2759"/>
<dbReference type="InterPro" id="IPR009080">
    <property type="entry name" value="tRNAsynth_Ia_anticodon-bd"/>
</dbReference>
<keyword evidence="10 20" id="KW-0436">Ligase</keyword>
<comment type="pathway">
    <text evidence="3">Carbohydrate biosynthesis; gluconeogenesis.</text>
</comment>
<gene>
    <name evidence="24" type="ORF">CH63R_04031</name>
</gene>
<dbReference type="EC" id="4.3.1.17" evidence="6"/>
<dbReference type="GO" id="GO:0005524">
    <property type="term" value="F:ATP binding"/>
    <property type="evidence" value="ECO:0007669"/>
    <property type="project" value="UniProtKB-KW"/>
</dbReference>
<keyword evidence="14 20" id="KW-0648">Protein biosynthesis</keyword>